<comment type="caution">
    <text evidence="1">The sequence shown here is derived from an EMBL/GenBank/DDBJ whole genome shotgun (WGS) entry which is preliminary data.</text>
</comment>
<gene>
    <name evidence="1" type="ORF">SDC9_40667</name>
</gene>
<proteinExistence type="predicted"/>
<accession>A0A644VVY0</accession>
<dbReference type="EMBL" id="VSSQ01000431">
    <property type="protein sequence ID" value="MPL94513.1"/>
    <property type="molecule type" value="Genomic_DNA"/>
</dbReference>
<dbReference type="AlphaFoldDB" id="A0A644VVY0"/>
<sequence>MTDDRVCCENIAGGNVCNCERDEGRPLVTVLQEMVTNQCMLLCLRDKVVSDTPKGDINRQVTVQEMTARELLMKHRKLFRRCQNRVFSVRPGINPEGTCLRSGWHPVQR</sequence>
<organism evidence="1">
    <name type="scientific">bioreactor metagenome</name>
    <dbReference type="NCBI Taxonomy" id="1076179"/>
    <lineage>
        <taxon>unclassified sequences</taxon>
        <taxon>metagenomes</taxon>
        <taxon>ecological metagenomes</taxon>
    </lineage>
</organism>
<protein>
    <submittedName>
        <fullName evidence="1">Uncharacterized protein</fullName>
    </submittedName>
</protein>
<evidence type="ECO:0000313" key="1">
    <source>
        <dbReference type="EMBL" id="MPL94513.1"/>
    </source>
</evidence>
<name>A0A644VVY0_9ZZZZ</name>
<reference evidence="1" key="1">
    <citation type="submission" date="2019-08" db="EMBL/GenBank/DDBJ databases">
        <authorList>
            <person name="Kucharzyk K."/>
            <person name="Murdoch R.W."/>
            <person name="Higgins S."/>
            <person name="Loffler F."/>
        </authorList>
    </citation>
    <scope>NUCLEOTIDE SEQUENCE</scope>
</reference>